<keyword evidence="6" id="KW-0333">Golgi apparatus</keyword>
<evidence type="ECO:0000256" key="9">
    <source>
        <dbReference type="SAM" id="Coils"/>
    </source>
</evidence>
<feature type="coiled-coil region" evidence="9">
    <location>
        <begin position="492"/>
        <end position="519"/>
    </location>
</feature>
<dbReference type="GO" id="GO:0015031">
    <property type="term" value="P:protein transport"/>
    <property type="evidence" value="ECO:0007669"/>
    <property type="project" value="UniProtKB-KW"/>
</dbReference>
<evidence type="ECO:0000259" key="10">
    <source>
        <dbReference type="PROSITE" id="PS50191"/>
    </source>
</evidence>
<evidence type="ECO:0000313" key="11">
    <source>
        <dbReference type="EMBL" id="KAG7579340.1"/>
    </source>
</evidence>
<keyword evidence="7 9" id="KW-0175">Coiled coil</keyword>
<keyword evidence="12" id="KW-1185">Reference proteome</keyword>
<proteinExistence type="inferred from homology"/>
<dbReference type="Pfam" id="PF03765">
    <property type="entry name" value="CRAL_TRIO_N"/>
    <property type="match status" value="1"/>
</dbReference>
<dbReference type="GO" id="GO:0005886">
    <property type="term" value="C:plasma membrane"/>
    <property type="evidence" value="ECO:0007669"/>
    <property type="project" value="UniProtKB-SubCell"/>
</dbReference>
<dbReference type="GO" id="GO:0000139">
    <property type="term" value="C:Golgi membrane"/>
    <property type="evidence" value="ECO:0007669"/>
    <property type="project" value="UniProtKB-SubCell"/>
</dbReference>
<evidence type="ECO:0000256" key="4">
    <source>
        <dbReference type="ARBA" id="ARBA00022475"/>
    </source>
</evidence>
<feature type="domain" description="CRAL-TRIO" evidence="10">
    <location>
        <begin position="131"/>
        <end position="305"/>
    </location>
</feature>
<keyword evidence="3" id="KW-0813">Transport</keyword>
<dbReference type="Proteomes" id="UP000694240">
    <property type="component" value="Chromosome 8"/>
</dbReference>
<dbReference type="SMART" id="SM00516">
    <property type="entry name" value="SEC14"/>
    <property type="match status" value="1"/>
</dbReference>
<keyword evidence="4" id="KW-1003">Cell membrane</keyword>
<protein>
    <submittedName>
        <fullName evidence="11">CRAL/TRIO N-terminal domain superfamily</fullName>
    </submittedName>
</protein>
<evidence type="ECO:0000256" key="3">
    <source>
        <dbReference type="ARBA" id="ARBA00022448"/>
    </source>
</evidence>
<sequence>MADTKQDMENSDDGRKIVKMSSLKQKAISASNRFKNSFKKKTRRTSSSKIVSVANTDDINGEDYLSVEAFRQVLVLNDLLPSKHDDLHMMLRFLRARKFDIEKAKQMWSDMLQWRMDFGVDTIIEDFEFEEIDEVLKHYPQGYHGVDREGRPVYIERLGQIDANKLLQATTMDRYEKYHVKEFEKMFKIKFPSCSAAAKKHIDQSTTIFDVQGVGLKNFNKSARELLQRLLKIDNDNYPETLNRMFIINAGPGFRLLWGPIKKFLDPKTTSKIHVLGNKYQPKLLEAIDPSELPHFFGGRCTCADKGGCLRSDKGPWNDPELLKIAKSPEARFSTISEDDHLLVEEGTSISMVFEPLERKKFKTIEENVSEKNIAAVDKFMALSLPPKPNLKTLRKGKEPQKKDDSFLVGGVIAFVMGIVAMLRLSKDVPKKLTDAALFGNLVFYEESKMSKPNQEQFQAPVSSSEYTIMVKRMAELEEKYKFLDSKSADDALEKEDKLQAALNRVQVLEHELSETKKVLYNFNQITRICSNDWFGFFIFWGLGFG</sequence>
<evidence type="ECO:0000313" key="12">
    <source>
        <dbReference type="Proteomes" id="UP000694240"/>
    </source>
</evidence>
<dbReference type="AlphaFoldDB" id="A0A8T2AXB7"/>
<organism evidence="11 12">
    <name type="scientific">Arabidopsis thaliana x Arabidopsis arenosa</name>
    <dbReference type="NCBI Taxonomy" id="1240361"/>
    <lineage>
        <taxon>Eukaryota</taxon>
        <taxon>Viridiplantae</taxon>
        <taxon>Streptophyta</taxon>
        <taxon>Embryophyta</taxon>
        <taxon>Tracheophyta</taxon>
        <taxon>Spermatophyta</taxon>
        <taxon>Magnoliopsida</taxon>
        <taxon>eudicotyledons</taxon>
        <taxon>Gunneridae</taxon>
        <taxon>Pentapetalae</taxon>
        <taxon>rosids</taxon>
        <taxon>malvids</taxon>
        <taxon>Brassicales</taxon>
        <taxon>Brassicaceae</taxon>
        <taxon>Camelineae</taxon>
        <taxon>Arabidopsis</taxon>
    </lineage>
</organism>
<comment type="subcellular location">
    <subcellularLocation>
        <location evidence="1">Cell membrane</location>
        <topology evidence="1">Peripheral membrane protein</topology>
    </subcellularLocation>
    <subcellularLocation>
        <location evidence="2">Golgi apparatus membrane</location>
        <topology evidence="2">Peripheral membrane protein</topology>
    </subcellularLocation>
</comment>
<dbReference type="PANTHER" id="PTHR45657:SF39">
    <property type="entry name" value="PHOSPHATIDYLINOSITOL_PHOSPHATIDYLCHOLINE TRANSFER PROTEIN SFH1-RELATED"/>
    <property type="match status" value="1"/>
</dbReference>
<dbReference type="PANTHER" id="PTHR45657">
    <property type="entry name" value="CRAL-TRIO DOMAIN-CONTAINING PROTEIN YKL091C-RELATED"/>
    <property type="match status" value="1"/>
</dbReference>
<gene>
    <name evidence="11" type="ORF">ISN45_Aa03g034980</name>
</gene>
<evidence type="ECO:0000256" key="5">
    <source>
        <dbReference type="ARBA" id="ARBA00022927"/>
    </source>
</evidence>
<dbReference type="InterPro" id="IPR051026">
    <property type="entry name" value="PI/PC_transfer"/>
</dbReference>
<evidence type="ECO:0000256" key="2">
    <source>
        <dbReference type="ARBA" id="ARBA00004395"/>
    </source>
</evidence>
<keyword evidence="5" id="KW-0653">Protein transport</keyword>
<reference evidence="11 12" key="1">
    <citation type="submission" date="2020-12" db="EMBL/GenBank/DDBJ databases">
        <title>Concerted genomic and epigenomic changes stabilize Arabidopsis allopolyploids.</title>
        <authorList>
            <person name="Chen Z."/>
        </authorList>
    </citation>
    <scope>NUCLEOTIDE SEQUENCE [LARGE SCALE GENOMIC DNA]</scope>
    <source>
        <strain evidence="11">Allo738</strain>
        <tissue evidence="11">Leaf</tissue>
    </source>
</reference>
<accession>A0A8T2AXB7</accession>
<evidence type="ECO:0000256" key="7">
    <source>
        <dbReference type="ARBA" id="ARBA00023054"/>
    </source>
</evidence>
<dbReference type="PROSITE" id="PS50191">
    <property type="entry name" value="CRAL_TRIO"/>
    <property type="match status" value="1"/>
</dbReference>
<dbReference type="SMART" id="SM01100">
    <property type="entry name" value="CRAL_TRIO_N"/>
    <property type="match status" value="1"/>
</dbReference>
<evidence type="ECO:0000256" key="6">
    <source>
        <dbReference type="ARBA" id="ARBA00023034"/>
    </source>
</evidence>
<dbReference type="FunFam" id="3.40.525.10:FF:000011">
    <property type="entry name" value="SEC14 cytosolic factor"/>
    <property type="match status" value="1"/>
</dbReference>
<keyword evidence="4" id="KW-0472">Membrane</keyword>
<evidence type="ECO:0000256" key="8">
    <source>
        <dbReference type="ARBA" id="ARBA00038020"/>
    </source>
</evidence>
<evidence type="ECO:0000256" key="1">
    <source>
        <dbReference type="ARBA" id="ARBA00004202"/>
    </source>
</evidence>
<dbReference type="Pfam" id="PF00650">
    <property type="entry name" value="CRAL_TRIO"/>
    <property type="match status" value="1"/>
</dbReference>
<dbReference type="EMBL" id="JAEFBK010000008">
    <property type="protein sequence ID" value="KAG7579340.1"/>
    <property type="molecule type" value="Genomic_DNA"/>
</dbReference>
<name>A0A8T2AXB7_9BRAS</name>
<dbReference type="InterPro" id="IPR011074">
    <property type="entry name" value="CRAL/TRIO_N_dom"/>
</dbReference>
<comment type="caution">
    <text evidence="11">The sequence shown here is derived from an EMBL/GenBank/DDBJ whole genome shotgun (WGS) entry which is preliminary data.</text>
</comment>
<comment type="similarity">
    <text evidence="8">Belongs to the SFH family.</text>
</comment>
<dbReference type="InterPro" id="IPR001251">
    <property type="entry name" value="CRAL-TRIO_dom"/>
</dbReference>
<dbReference type="CDD" id="cd00170">
    <property type="entry name" value="SEC14"/>
    <property type="match status" value="1"/>
</dbReference>